<dbReference type="Proteomes" id="UP001187531">
    <property type="component" value="Unassembled WGS sequence"/>
</dbReference>
<comment type="caution">
    <text evidence="2">The sequence shown here is derived from an EMBL/GenBank/DDBJ whole genome shotgun (WGS) entry which is preliminary data.</text>
</comment>
<name>A0AA88HCC2_ARTSF</name>
<proteinExistence type="predicted"/>
<evidence type="ECO:0000313" key="2">
    <source>
        <dbReference type="EMBL" id="KAK2702946.1"/>
    </source>
</evidence>
<gene>
    <name evidence="2" type="ORF">QYM36_018476</name>
</gene>
<feature type="region of interest" description="Disordered" evidence="1">
    <location>
        <begin position="71"/>
        <end position="107"/>
    </location>
</feature>
<sequence>MQAKQGEYSTSPLLYKLLLQRSKGMTGFTNRPERVVHLVSLGIRVETSSLLCGGTAVGPGVLRARRDVNACSGDNGSESARGEGVVPNGETFPAPNGGLSKMGLGEG</sequence>
<evidence type="ECO:0000256" key="1">
    <source>
        <dbReference type="SAM" id="MobiDB-lite"/>
    </source>
</evidence>
<organism evidence="2 3">
    <name type="scientific">Artemia franciscana</name>
    <name type="common">Brine shrimp</name>
    <name type="synonym">Artemia sanfranciscana</name>
    <dbReference type="NCBI Taxonomy" id="6661"/>
    <lineage>
        <taxon>Eukaryota</taxon>
        <taxon>Metazoa</taxon>
        <taxon>Ecdysozoa</taxon>
        <taxon>Arthropoda</taxon>
        <taxon>Crustacea</taxon>
        <taxon>Branchiopoda</taxon>
        <taxon>Anostraca</taxon>
        <taxon>Artemiidae</taxon>
        <taxon>Artemia</taxon>
    </lineage>
</organism>
<accession>A0AA88HCC2</accession>
<reference evidence="2" key="1">
    <citation type="submission" date="2023-07" db="EMBL/GenBank/DDBJ databases">
        <title>Chromosome-level genome assembly of Artemia franciscana.</title>
        <authorList>
            <person name="Jo E."/>
        </authorList>
    </citation>
    <scope>NUCLEOTIDE SEQUENCE</scope>
    <source>
        <tissue evidence="2">Whole body</tissue>
    </source>
</reference>
<dbReference type="AlphaFoldDB" id="A0AA88HCC2"/>
<keyword evidence="3" id="KW-1185">Reference proteome</keyword>
<protein>
    <submittedName>
        <fullName evidence="2">Uncharacterized protein</fullName>
    </submittedName>
</protein>
<dbReference type="EMBL" id="JAVRJZ010000131">
    <property type="protein sequence ID" value="KAK2702946.1"/>
    <property type="molecule type" value="Genomic_DNA"/>
</dbReference>
<evidence type="ECO:0000313" key="3">
    <source>
        <dbReference type="Proteomes" id="UP001187531"/>
    </source>
</evidence>